<proteinExistence type="predicted"/>
<evidence type="ECO:0000313" key="2">
    <source>
        <dbReference type="Proteomes" id="UP000318413"/>
    </source>
</evidence>
<organism evidence="1 2">
    <name type="scientific">Sphingomonas oligophenolica</name>
    <dbReference type="NCBI Taxonomy" id="301154"/>
    <lineage>
        <taxon>Bacteria</taxon>
        <taxon>Pseudomonadati</taxon>
        <taxon>Pseudomonadota</taxon>
        <taxon>Alphaproteobacteria</taxon>
        <taxon>Sphingomonadales</taxon>
        <taxon>Sphingomonadaceae</taxon>
        <taxon>Sphingomonas</taxon>
    </lineage>
</organism>
<dbReference type="EMBL" id="RCZK01000001">
    <property type="protein sequence ID" value="TPG15375.1"/>
    <property type="molecule type" value="Genomic_DNA"/>
</dbReference>
<comment type="caution">
    <text evidence="1">The sequence shown here is derived from an EMBL/GenBank/DDBJ whole genome shotgun (WGS) entry which is preliminary data.</text>
</comment>
<name>A0A502CP03_9SPHN</name>
<dbReference type="RefSeq" id="WP_140866229.1">
    <property type="nucleotide sequence ID" value="NZ_RCZK01000001.1"/>
</dbReference>
<evidence type="ECO:0000313" key="1">
    <source>
        <dbReference type="EMBL" id="TPG15375.1"/>
    </source>
</evidence>
<dbReference type="AlphaFoldDB" id="A0A502CP03"/>
<protein>
    <submittedName>
        <fullName evidence="1">Uncharacterized protein</fullName>
    </submittedName>
</protein>
<gene>
    <name evidence="1" type="ORF">EAH84_00755</name>
</gene>
<keyword evidence="2" id="KW-1185">Reference proteome</keyword>
<accession>A0A502CP03</accession>
<dbReference type="Proteomes" id="UP000318413">
    <property type="component" value="Unassembled WGS sequence"/>
</dbReference>
<reference evidence="1 2" key="1">
    <citation type="journal article" date="2019" name="Environ. Microbiol.">
        <title>Species interactions and distinct microbial communities in high Arctic permafrost affected cryosols are associated with the CH4 and CO2 gas fluxes.</title>
        <authorList>
            <person name="Altshuler I."/>
            <person name="Hamel J."/>
            <person name="Turney S."/>
            <person name="Magnuson E."/>
            <person name="Levesque R."/>
            <person name="Greer C."/>
            <person name="Whyte L.G."/>
        </authorList>
    </citation>
    <scope>NUCLEOTIDE SEQUENCE [LARGE SCALE GENOMIC DNA]</scope>
    <source>
        <strain evidence="1 2">S5.1</strain>
    </source>
</reference>
<sequence>MGISQSSISTRDRIAELERENERLRTAAPVTAQTIAPRTRAAARRAYTDGRKRGWFDFG</sequence>